<reference evidence="9" key="1">
    <citation type="journal article" date="2022" name="Proc. Natl. Acad. Sci. U.S.A.">
        <title>Life cycle and functional genomics of the unicellular red alga Galdieria for elucidating algal and plant evolution and industrial use.</title>
        <authorList>
            <person name="Hirooka S."/>
            <person name="Itabashi T."/>
            <person name="Ichinose T.M."/>
            <person name="Onuma R."/>
            <person name="Fujiwara T."/>
            <person name="Yamashita S."/>
            <person name="Jong L.W."/>
            <person name="Tomita R."/>
            <person name="Iwane A.H."/>
            <person name="Miyagishima S.Y."/>
        </authorList>
    </citation>
    <scope>NUCLEOTIDE SEQUENCE</scope>
    <source>
        <strain evidence="9">NBRC 102759</strain>
    </source>
</reference>
<keyword evidence="6" id="KW-1133">Transmembrane helix</keyword>
<keyword evidence="4" id="KW-0498">Mitosis</keyword>
<dbReference type="GO" id="GO:0005680">
    <property type="term" value="C:anaphase-promoting complex"/>
    <property type="evidence" value="ECO:0007669"/>
    <property type="project" value="InterPro"/>
</dbReference>
<dbReference type="PANTHER" id="PTHR12827">
    <property type="entry name" value="MEIOTIC CHECKPOINT REGULATOR TSG24 FAMILY MEMBER"/>
    <property type="match status" value="1"/>
</dbReference>
<protein>
    <recommendedName>
        <fullName evidence="11">Anaphase-promoting complex subunit 1</fullName>
    </recommendedName>
</protein>
<dbReference type="InterPro" id="IPR024990">
    <property type="entry name" value="Apc1"/>
</dbReference>
<dbReference type="Proteomes" id="UP001061958">
    <property type="component" value="Unassembled WGS sequence"/>
</dbReference>
<evidence type="ECO:0000256" key="3">
    <source>
        <dbReference type="ARBA" id="ARBA00022737"/>
    </source>
</evidence>
<proteinExistence type="inferred from homology"/>
<evidence type="ECO:0000259" key="8">
    <source>
        <dbReference type="Pfam" id="PF21282"/>
    </source>
</evidence>
<dbReference type="EMBL" id="BQMJ01000025">
    <property type="protein sequence ID" value="GJQ11622.1"/>
    <property type="molecule type" value="Genomic_DNA"/>
</dbReference>
<evidence type="ECO:0000256" key="5">
    <source>
        <dbReference type="ARBA" id="ARBA00023306"/>
    </source>
</evidence>
<keyword evidence="6" id="KW-0472">Membrane</keyword>
<feature type="domain" description="Anaphase-promoting complex subunit 1 C-terminal" evidence="7">
    <location>
        <begin position="1530"/>
        <end position="1683"/>
    </location>
</feature>
<keyword evidence="5" id="KW-0131">Cell cycle</keyword>
<evidence type="ECO:0008006" key="11">
    <source>
        <dbReference type="Google" id="ProtNLM"/>
    </source>
</evidence>
<dbReference type="InterPro" id="IPR041221">
    <property type="entry name" value="APC1_C"/>
</dbReference>
<evidence type="ECO:0000256" key="6">
    <source>
        <dbReference type="SAM" id="Phobius"/>
    </source>
</evidence>
<comment type="caution">
    <text evidence="9">The sequence shown here is derived from an EMBL/GenBank/DDBJ whole genome shotgun (WGS) entry which is preliminary data.</text>
</comment>
<organism evidence="9 10">
    <name type="scientific">Galdieria partita</name>
    <dbReference type="NCBI Taxonomy" id="83374"/>
    <lineage>
        <taxon>Eukaryota</taxon>
        <taxon>Rhodophyta</taxon>
        <taxon>Bangiophyceae</taxon>
        <taxon>Galdieriales</taxon>
        <taxon>Galdieriaceae</taxon>
        <taxon>Galdieria</taxon>
    </lineage>
</organism>
<keyword evidence="2" id="KW-0132">Cell division</keyword>
<dbReference type="InterPro" id="IPR048971">
    <property type="entry name" value="Apc1_3rd"/>
</dbReference>
<dbReference type="GO" id="GO:0051301">
    <property type="term" value="P:cell division"/>
    <property type="evidence" value="ECO:0007669"/>
    <property type="project" value="UniProtKB-KW"/>
</dbReference>
<evidence type="ECO:0000256" key="1">
    <source>
        <dbReference type="ARBA" id="ARBA00010547"/>
    </source>
</evidence>
<feature type="transmembrane region" description="Helical" evidence="6">
    <location>
        <begin position="1221"/>
        <end position="1242"/>
    </location>
</feature>
<evidence type="ECO:0000259" key="7">
    <source>
        <dbReference type="Pfam" id="PF18122"/>
    </source>
</evidence>
<dbReference type="GO" id="GO:0060090">
    <property type="term" value="F:molecular adaptor activity"/>
    <property type="evidence" value="ECO:0007669"/>
    <property type="project" value="TreeGrafter"/>
</dbReference>
<name>A0A9C7PY46_9RHOD</name>
<dbReference type="Pfam" id="PF18122">
    <property type="entry name" value="APC1_C"/>
    <property type="match status" value="1"/>
</dbReference>
<dbReference type="PANTHER" id="PTHR12827:SF3">
    <property type="entry name" value="ANAPHASE-PROMOTING COMPLEX SUBUNIT 1"/>
    <property type="match status" value="1"/>
</dbReference>
<keyword evidence="6" id="KW-0812">Transmembrane</keyword>
<comment type="similarity">
    <text evidence="1">Belongs to the APC1 family.</text>
</comment>
<feature type="transmembrane region" description="Helical" evidence="6">
    <location>
        <begin position="1267"/>
        <end position="1292"/>
    </location>
</feature>
<gene>
    <name evidence="9" type="ORF">GpartN1_g3413.t1</name>
</gene>
<dbReference type="OrthoDB" id="4446at2759"/>
<feature type="domain" description="Anaphase-promoting complex subunit 1 beta-sandwich" evidence="8">
    <location>
        <begin position="1378"/>
        <end position="1438"/>
    </location>
</feature>
<accession>A0A9C7PY46</accession>
<sequence>MSYRQVFLQQVTPYSRFVAKPGEKSCVYGTEENELVLNKNGKNISIVWKVEGWTKRKLSFVAEGDHISLPLLFTDGTYDYLAVCVSDRLILFDEMGTEYFWQLGQYSSNSVCCELLELSWALILGLTPKNEYHSKDTLYLLFQKKQRRLYFLRGIHQGERIVYCSSDLPLLVTYDQVLETLSLVLCNEEKIEREGDVPVDQKDLSSFFVDRIEEVSQVTPKEFHFFHDEIGQLYLAILDQYGCLYILQVQGANWSTRKQNNMYIEKLELQMKMETFISIQAMTITREEFRDLLCLDGMGVFHVYIGCHCIFRFELLRMSEASVFFVLVKGANDCFKVEREQSLCLIRSLKDSVASSITLEMDDNQMYRISLDCFRPHSQPTKDVLICALAALKSELCCVLRSLWIFHMYCQHDNYSYSTLSQDHCMEWKSLEQSLDILRKYLLYAYENSLEWTCVVDSLLCKLSSGELRKELFRSTKDDTNDQSLLVYDYSFNNYLTRKYSIFYKNTFISFPWETNDSQVQKDNGMLISTTNTIGQIFYSVANVFHLLYESYKTCVTNENQLEAVATQIRKWLPLLGLSSWMEHYDRDLLHPTFHHQQLEELSATFVCCIFDALSSAIVGSFQELTLLKTTIQSFHFRGICNPLLRLERICVALEIIFQNDCDCLENLIAIPSFVEDILPTLPISLSTPIYDVLQASKFSFDSHDKKKNNWIDAPLYDLYSDDISRLLGMEMETSEWNISLKMEMESMYMEDLVIDFDSSNYTSGMEMNDPCIHMRFAADRRTLEVQNLLDSASPLSLDSLDLKTLYEEDSVTVSSVKLLGRLQKNLGVCIGRGAFSLGTYISFDPTEPIVIPKVCLAAKAPSDSLPLIKLDISSVSVHYFDWPRFHNGVAASLRFLRRELYYGDKTCPESILSRSWIVSNKPPQPCASHAGVLFGLGLTGHLPVLQTTDWYSYLIGRDELTCVGLILGVACSGIGTMDNSATKMLCIHIRHFNPLSFSQPDWEVPVSVQSAASLGLGLLYQGTCHRFMVEGLYSEMTRKLEPDIPLEQRQGFCLAVGLGLGFICLGMGPKSSALQDLHLEEKLYSCIYGRNMKAQQTISDTHPNVILESNPNRDVITPAALMALCFMYLQTNDWRVAKMLTIPETLYELESIRPDLLYLFILSRQLILWDYIYATPSYLIDLLPSLCKNFLSIGEQEISLDALLERLSRQLNGDNPMTDIVVGTLMILLACAVSIGLRYAGTFDCQAYNLLKHLFLGLEKIVPRSISIYLGLLPLSMSLIMAGSGHLELFRILRRLHKGIRHKSDTSNASRYAHYMMNSMSIGFLFLGGGSCSFQRSPFAIASLLCALYPIFPASPSDNQYHLQAFRHFYVLATDNRLLETRDIRTNKPCFVPIEITLKETKDYYASTCRLMSPCLLPDWTSVEMIQVKGPRYLPRAYVMDECRTRDGRTRNFKAIPLMKVEYGRRVIFVRRKMGQLDYSVDPKGTRGLLSRVISFKGRMLSSWPLLHSSLPIESHQDEIAMDSLMEYPSLFGFFQYFCESTKPSIYDAILYEILAQDKPEALQLYLQLMNICNPMEKWSLHSLSMKHLSILSQYFHYRSYLNRSMMDHEDMPIIEPAFVQMCFHHMKNELESNHHLDWSLLQSAIIRPQSYSHETSEMMKDNQSLWKQKWLWMYLQLMQVPSIPVTRQLYQQFRQELSTLDRQSSSSRMIKWWLLSQQLFSSRYQQSIPLLCQIWTDWLDRNHVFSS</sequence>
<keyword evidence="10" id="KW-1185">Reference proteome</keyword>
<evidence type="ECO:0000256" key="4">
    <source>
        <dbReference type="ARBA" id="ARBA00022776"/>
    </source>
</evidence>
<evidence type="ECO:0000256" key="2">
    <source>
        <dbReference type="ARBA" id="ARBA00022618"/>
    </source>
</evidence>
<dbReference type="GO" id="GO:0070979">
    <property type="term" value="P:protein K11-linked ubiquitination"/>
    <property type="evidence" value="ECO:0007669"/>
    <property type="project" value="TreeGrafter"/>
</dbReference>
<keyword evidence="3" id="KW-0677">Repeat</keyword>
<reference evidence="9" key="2">
    <citation type="submission" date="2022-01" db="EMBL/GenBank/DDBJ databases">
        <authorList>
            <person name="Hirooka S."/>
            <person name="Miyagishima S.Y."/>
        </authorList>
    </citation>
    <scope>NUCLEOTIDE SEQUENCE</scope>
    <source>
        <strain evidence="9">NBRC 102759</strain>
    </source>
</reference>
<dbReference type="Pfam" id="PF21282">
    <property type="entry name" value="APC1_3rd"/>
    <property type="match status" value="1"/>
</dbReference>
<evidence type="ECO:0000313" key="10">
    <source>
        <dbReference type="Proteomes" id="UP001061958"/>
    </source>
</evidence>
<dbReference type="GO" id="GO:0007091">
    <property type="term" value="P:metaphase/anaphase transition of mitotic cell cycle"/>
    <property type="evidence" value="ECO:0007669"/>
    <property type="project" value="TreeGrafter"/>
</dbReference>
<dbReference type="Gene3D" id="1.25.10.10">
    <property type="entry name" value="Leucine-rich Repeat Variant"/>
    <property type="match status" value="2"/>
</dbReference>
<dbReference type="GO" id="GO:0031145">
    <property type="term" value="P:anaphase-promoting complex-dependent catabolic process"/>
    <property type="evidence" value="ECO:0007669"/>
    <property type="project" value="TreeGrafter"/>
</dbReference>
<evidence type="ECO:0000313" key="9">
    <source>
        <dbReference type="EMBL" id="GJQ11622.1"/>
    </source>
</evidence>
<dbReference type="InterPro" id="IPR011989">
    <property type="entry name" value="ARM-like"/>
</dbReference>